<dbReference type="KEGG" id="abac:LuPra_02852"/>
<comment type="subcellular location">
    <subcellularLocation>
        <location evidence="1 13">Cytoplasm</location>
    </subcellularLocation>
</comment>
<feature type="binding site" evidence="13">
    <location>
        <position position="274"/>
    </location>
    <ligand>
        <name>Mg(2+)</name>
        <dbReference type="ChEBI" id="CHEBI:18420"/>
        <note>shared with beta subunit</note>
    </ligand>
</feature>
<comment type="subunit">
    <text evidence="3 13">Tetramer of two alpha and two beta subunits.</text>
</comment>
<evidence type="ECO:0000256" key="5">
    <source>
        <dbReference type="ARBA" id="ARBA00022598"/>
    </source>
</evidence>
<evidence type="ECO:0000256" key="6">
    <source>
        <dbReference type="ARBA" id="ARBA00022723"/>
    </source>
</evidence>
<keyword evidence="11 13" id="KW-0030">Aminoacyl-tRNA synthetase</keyword>
<dbReference type="Pfam" id="PF02912">
    <property type="entry name" value="Phe_tRNA-synt_N"/>
    <property type="match status" value="1"/>
</dbReference>
<dbReference type="SUPFAM" id="SSF46589">
    <property type="entry name" value="tRNA-binding arm"/>
    <property type="match status" value="1"/>
</dbReference>
<comment type="cofactor">
    <cofactor evidence="13">
        <name>Mg(2+)</name>
        <dbReference type="ChEBI" id="CHEBI:18420"/>
    </cofactor>
    <text evidence="13">Binds 2 magnesium ions per tetramer.</text>
</comment>
<feature type="domain" description="Aminoacyl-transfer RNA synthetases class-II family profile" evidence="14">
    <location>
        <begin position="111"/>
        <end position="338"/>
    </location>
</feature>
<dbReference type="NCBIfam" id="TIGR00468">
    <property type="entry name" value="pheS"/>
    <property type="match status" value="1"/>
</dbReference>
<dbReference type="HAMAP" id="MF_00281">
    <property type="entry name" value="Phe_tRNA_synth_alpha1"/>
    <property type="match status" value="1"/>
</dbReference>
<dbReference type="GO" id="GO:0004826">
    <property type="term" value="F:phenylalanine-tRNA ligase activity"/>
    <property type="evidence" value="ECO:0007669"/>
    <property type="project" value="UniProtKB-UniRule"/>
</dbReference>
<dbReference type="GO" id="GO:0005524">
    <property type="term" value="F:ATP binding"/>
    <property type="evidence" value="ECO:0007669"/>
    <property type="project" value="UniProtKB-UniRule"/>
</dbReference>
<gene>
    <name evidence="13 15" type="primary">pheS</name>
    <name evidence="15" type="ORF">LuPra_02852</name>
</gene>
<protein>
    <recommendedName>
        <fullName evidence="13">Phenylalanine--tRNA ligase alpha subunit</fullName>
        <ecNumber evidence="13">6.1.1.20</ecNumber>
    </recommendedName>
    <alternativeName>
        <fullName evidence="13">Phenylalanyl-tRNA synthetase alpha subunit</fullName>
        <shortName evidence="13">PheRS</shortName>
    </alternativeName>
</protein>
<keyword evidence="5 13" id="KW-0436">Ligase</keyword>
<keyword evidence="6 13" id="KW-0479">Metal-binding</keyword>
<evidence type="ECO:0000256" key="1">
    <source>
        <dbReference type="ARBA" id="ARBA00004496"/>
    </source>
</evidence>
<dbReference type="PANTHER" id="PTHR11538:SF41">
    <property type="entry name" value="PHENYLALANINE--TRNA LIGASE, MITOCHONDRIAL"/>
    <property type="match status" value="1"/>
</dbReference>
<dbReference type="Pfam" id="PF01409">
    <property type="entry name" value="tRNA-synt_2d"/>
    <property type="match status" value="1"/>
</dbReference>
<dbReference type="PANTHER" id="PTHR11538">
    <property type="entry name" value="PHENYLALANYL-TRNA SYNTHETASE"/>
    <property type="match status" value="1"/>
</dbReference>
<dbReference type="InterPro" id="IPR002319">
    <property type="entry name" value="Phenylalanyl-tRNA_Synthase"/>
</dbReference>
<proteinExistence type="inferred from homology"/>
<sequence>MPDLSTSVSALRAEFDTALGAVTSAADLQAVRDRFLGRKQGLVTALYAEIGNAPADQKREIGRLANELKQAVEAGLEARKAVLGRAAIRTPGLDLTLAPRPLPVGSRHPLNAMRERIERIFVRMGYEILDGPEAEDDWHNFEALNMPADHPARDAQDTLYLEAPFVQGTRATGAPGAGVTLRPATLLRTHTSAMQIRYMERHAPPVRIIAPGRVYRRDNLDLTHTPMFQQVEALVVGEQVTMADLKGTLLGFAREFFDPKTPIMFKPSFFPYTEPSAEVFVGCQSCFGSGCSMCKRTGWIEIGGSGMVHPSVFEAVGIDPERYTGFAFGMGIERLALLAHRVDDIRAFYENDLRFLEQFAS</sequence>
<evidence type="ECO:0000256" key="11">
    <source>
        <dbReference type="ARBA" id="ARBA00023146"/>
    </source>
</evidence>
<keyword evidence="16" id="KW-1185">Reference proteome</keyword>
<evidence type="ECO:0000256" key="10">
    <source>
        <dbReference type="ARBA" id="ARBA00022917"/>
    </source>
</evidence>
<evidence type="ECO:0000313" key="15">
    <source>
        <dbReference type="EMBL" id="AMY09631.1"/>
    </source>
</evidence>
<reference evidence="15 16" key="1">
    <citation type="journal article" date="2016" name="Genome Announc.">
        <title>First Complete Genome Sequence of a Subdivision 6 Acidobacterium Strain.</title>
        <authorList>
            <person name="Huang S."/>
            <person name="Vieira S."/>
            <person name="Bunk B."/>
            <person name="Riedel T."/>
            <person name="Sproer C."/>
            <person name="Overmann J."/>
        </authorList>
    </citation>
    <scope>NUCLEOTIDE SEQUENCE [LARGE SCALE GENOMIC DNA]</scope>
    <source>
        <strain evidence="16">DSM 100886 HEG_-6_39</strain>
    </source>
</reference>
<name>A0A143PMA4_LUTPR</name>
<evidence type="ECO:0000256" key="9">
    <source>
        <dbReference type="ARBA" id="ARBA00022842"/>
    </source>
</evidence>
<evidence type="ECO:0000313" key="16">
    <source>
        <dbReference type="Proteomes" id="UP000076079"/>
    </source>
</evidence>
<keyword evidence="7 13" id="KW-0547">Nucleotide-binding</keyword>
<dbReference type="AlphaFoldDB" id="A0A143PMA4"/>
<organism evidence="15 16">
    <name type="scientific">Luteitalea pratensis</name>
    <dbReference type="NCBI Taxonomy" id="1855912"/>
    <lineage>
        <taxon>Bacteria</taxon>
        <taxon>Pseudomonadati</taxon>
        <taxon>Acidobacteriota</taxon>
        <taxon>Vicinamibacteria</taxon>
        <taxon>Vicinamibacterales</taxon>
        <taxon>Vicinamibacteraceae</taxon>
        <taxon>Luteitalea</taxon>
    </lineage>
</organism>
<evidence type="ECO:0000259" key="14">
    <source>
        <dbReference type="PROSITE" id="PS50862"/>
    </source>
</evidence>
<keyword evidence="4 13" id="KW-0963">Cytoplasm</keyword>
<comment type="similarity">
    <text evidence="2 13">Belongs to the class-II aminoacyl-tRNA synthetase family. Phe-tRNA synthetase alpha subunit type 1 subfamily.</text>
</comment>
<dbReference type="PROSITE" id="PS50862">
    <property type="entry name" value="AA_TRNA_LIGASE_II"/>
    <property type="match status" value="1"/>
</dbReference>
<dbReference type="OrthoDB" id="9800719at2"/>
<evidence type="ECO:0000256" key="4">
    <source>
        <dbReference type="ARBA" id="ARBA00022490"/>
    </source>
</evidence>
<dbReference type="InterPro" id="IPR010978">
    <property type="entry name" value="tRNA-bd_arm"/>
</dbReference>
<evidence type="ECO:0000256" key="7">
    <source>
        <dbReference type="ARBA" id="ARBA00022741"/>
    </source>
</evidence>
<dbReference type="GO" id="GO:0000049">
    <property type="term" value="F:tRNA binding"/>
    <property type="evidence" value="ECO:0007669"/>
    <property type="project" value="InterPro"/>
</dbReference>
<dbReference type="PATRIC" id="fig|1813736.3.peg.3043"/>
<reference evidence="16" key="2">
    <citation type="submission" date="2016-04" db="EMBL/GenBank/DDBJ databases">
        <title>First Complete Genome Sequence of a Subdivision 6 Acidobacterium.</title>
        <authorList>
            <person name="Huang S."/>
            <person name="Vieira S."/>
            <person name="Bunk B."/>
            <person name="Riedel T."/>
            <person name="Sproeer C."/>
            <person name="Overmann J."/>
        </authorList>
    </citation>
    <scope>NUCLEOTIDE SEQUENCE [LARGE SCALE GENOMIC DNA]</scope>
    <source>
        <strain evidence="16">DSM 100886 HEG_-6_39</strain>
    </source>
</reference>
<dbReference type="GO" id="GO:0006432">
    <property type="term" value="P:phenylalanyl-tRNA aminoacylation"/>
    <property type="evidence" value="ECO:0007669"/>
    <property type="project" value="UniProtKB-UniRule"/>
</dbReference>
<dbReference type="Gene3D" id="3.30.930.10">
    <property type="entry name" value="Bira Bifunctional Protein, Domain 2"/>
    <property type="match status" value="1"/>
</dbReference>
<evidence type="ECO:0000256" key="12">
    <source>
        <dbReference type="ARBA" id="ARBA00049255"/>
    </source>
</evidence>
<evidence type="ECO:0000256" key="13">
    <source>
        <dbReference type="HAMAP-Rule" id="MF_00281"/>
    </source>
</evidence>
<evidence type="ECO:0000256" key="2">
    <source>
        <dbReference type="ARBA" id="ARBA00010207"/>
    </source>
</evidence>
<keyword evidence="8 13" id="KW-0067">ATP-binding</keyword>
<dbReference type="RefSeq" id="WP_110171367.1">
    <property type="nucleotide sequence ID" value="NZ_CP015136.1"/>
</dbReference>
<dbReference type="GO" id="GO:0005737">
    <property type="term" value="C:cytoplasm"/>
    <property type="evidence" value="ECO:0007669"/>
    <property type="project" value="UniProtKB-SubCell"/>
</dbReference>
<dbReference type="EMBL" id="CP015136">
    <property type="protein sequence ID" value="AMY09631.1"/>
    <property type="molecule type" value="Genomic_DNA"/>
</dbReference>
<dbReference type="InterPro" id="IPR022911">
    <property type="entry name" value="Phe_tRNA_ligase_alpha1_bac"/>
</dbReference>
<dbReference type="SUPFAM" id="SSF55681">
    <property type="entry name" value="Class II aaRS and biotin synthetases"/>
    <property type="match status" value="1"/>
</dbReference>
<keyword evidence="9 13" id="KW-0460">Magnesium</keyword>
<comment type="catalytic activity">
    <reaction evidence="12 13">
        <text>tRNA(Phe) + L-phenylalanine + ATP = L-phenylalanyl-tRNA(Phe) + AMP + diphosphate + H(+)</text>
        <dbReference type="Rhea" id="RHEA:19413"/>
        <dbReference type="Rhea" id="RHEA-COMP:9668"/>
        <dbReference type="Rhea" id="RHEA-COMP:9699"/>
        <dbReference type="ChEBI" id="CHEBI:15378"/>
        <dbReference type="ChEBI" id="CHEBI:30616"/>
        <dbReference type="ChEBI" id="CHEBI:33019"/>
        <dbReference type="ChEBI" id="CHEBI:58095"/>
        <dbReference type="ChEBI" id="CHEBI:78442"/>
        <dbReference type="ChEBI" id="CHEBI:78531"/>
        <dbReference type="ChEBI" id="CHEBI:456215"/>
        <dbReference type="EC" id="6.1.1.20"/>
    </reaction>
</comment>
<dbReference type="CDD" id="cd00496">
    <property type="entry name" value="PheRS_alpha_core"/>
    <property type="match status" value="1"/>
</dbReference>
<dbReference type="STRING" id="1855912.LuPra_02852"/>
<accession>A0A143PMA4</accession>
<dbReference type="EC" id="6.1.1.20" evidence="13"/>
<evidence type="ECO:0000256" key="3">
    <source>
        <dbReference type="ARBA" id="ARBA00011209"/>
    </source>
</evidence>
<keyword evidence="10 13" id="KW-0648">Protein biosynthesis</keyword>
<dbReference type="InterPro" id="IPR045864">
    <property type="entry name" value="aa-tRNA-synth_II/BPL/LPL"/>
</dbReference>
<dbReference type="Proteomes" id="UP000076079">
    <property type="component" value="Chromosome"/>
</dbReference>
<dbReference type="InterPro" id="IPR006195">
    <property type="entry name" value="aa-tRNA-synth_II"/>
</dbReference>
<evidence type="ECO:0000256" key="8">
    <source>
        <dbReference type="ARBA" id="ARBA00022840"/>
    </source>
</evidence>
<dbReference type="InterPro" id="IPR004529">
    <property type="entry name" value="Phe-tRNA-synth_IIc_asu"/>
</dbReference>
<dbReference type="GO" id="GO:0000287">
    <property type="term" value="F:magnesium ion binding"/>
    <property type="evidence" value="ECO:0007669"/>
    <property type="project" value="UniProtKB-UniRule"/>
</dbReference>
<dbReference type="InterPro" id="IPR004188">
    <property type="entry name" value="Phe-tRNA_ligase_II_N"/>
</dbReference>